<proteinExistence type="predicted"/>
<sequence>MNNIVASGYSKKYKNYHQSNVYADEKLNINLQHRTKLVPLSPDNFKSRNTQKVTNFPLNPPSLPKCKLISILDKYSKDYEQAIQKHLGLGTFSRESQIENDSPLIKISIKSPTRFTNVSDITQDNSLESIELKELPHGTDIRGLKIKTKQLKKKMRNFSEMPRFDMEDSKLTKLKNTIKDMKSMIIKQKSK</sequence>
<dbReference type="EMBL" id="MPUH01000991">
    <property type="protein sequence ID" value="OMJ71430.1"/>
    <property type="molecule type" value="Genomic_DNA"/>
</dbReference>
<organism evidence="1 2">
    <name type="scientific">Stentor coeruleus</name>
    <dbReference type="NCBI Taxonomy" id="5963"/>
    <lineage>
        <taxon>Eukaryota</taxon>
        <taxon>Sar</taxon>
        <taxon>Alveolata</taxon>
        <taxon>Ciliophora</taxon>
        <taxon>Postciliodesmatophora</taxon>
        <taxon>Heterotrichea</taxon>
        <taxon>Heterotrichida</taxon>
        <taxon>Stentoridae</taxon>
        <taxon>Stentor</taxon>
    </lineage>
</organism>
<accession>A0A1R2B494</accession>
<reference evidence="1 2" key="1">
    <citation type="submission" date="2016-11" db="EMBL/GenBank/DDBJ databases">
        <title>The macronuclear genome of Stentor coeruleus: a giant cell with tiny introns.</title>
        <authorList>
            <person name="Slabodnick M."/>
            <person name="Ruby J.G."/>
            <person name="Reiff S.B."/>
            <person name="Swart E.C."/>
            <person name="Gosai S."/>
            <person name="Prabakaran S."/>
            <person name="Witkowska E."/>
            <person name="Larue G.E."/>
            <person name="Fisher S."/>
            <person name="Freeman R.M."/>
            <person name="Gunawardena J."/>
            <person name="Chu W."/>
            <person name="Stover N.A."/>
            <person name="Gregory B.D."/>
            <person name="Nowacki M."/>
            <person name="Derisi J."/>
            <person name="Roy S.W."/>
            <person name="Marshall W.F."/>
            <person name="Sood P."/>
        </authorList>
    </citation>
    <scope>NUCLEOTIDE SEQUENCE [LARGE SCALE GENOMIC DNA]</scope>
    <source>
        <strain evidence="1">WM001</strain>
    </source>
</reference>
<evidence type="ECO:0000313" key="1">
    <source>
        <dbReference type="EMBL" id="OMJ71430.1"/>
    </source>
</evidence>
<evidence type="ECO:0000313" key="2">
    <source>
        <dbReference type="Proteomes" id="UP000187209"/>
    </source>
</evidence>
<keyword evidence="2" id="KW-1185">Reference proteome</keyword>
<dbReference type="AlphaFoldDB" id="A0A1R2B494"/>
<dbReference type="Proteomes" id="UP000187209">
    <property type="component" value="Unassembled WGS sequence"/>
</dbReference>
<protein>
    <submittedName>
        <fullName evidence="1">Uncharacterized protein</fullName>
    </submittedName>
</protein>
<comment type="caution">
    <text evidence="1">The sequence shown here is derived from an EMBL/GenBank/DDBJ whole genome shotgun (WGS) entry which is preliminary data.</text>
</comment>
<name>A0A1R2B494_9CILI</name>
<gene>
    <name evidence="1" type="ORF">SteCoe_30364</name>
</gene>